<evidence type="ECO:0000313" key="4">
    <source>
        <dbReference type="Proteomes" id="UP000095746"/>
    </source>
</evidence>
<name>A0A174LZL8_FLAPL</name>
<organism evidence="3 4">
    <name type="scientific">Flavonifractor plautii</name>
    <name type="common">Fusobacterium plautii</name>
    <dbReference type="NCBI Taxonomy" id="292800"/>
    <lineage>
        <taxon>Bacteria</taxon>
        <taxon>Bacillati</taxon>
        <taxon>Bacillota</taxon>
        <taxon>Clostridia</taxon>
        <taxon>Eubacteriales</taxon>
        <taxon>Oscillospiraceae</taxon>
        <taxon>Flavonifractor</taxon>
    </lineage>
</organism>
<keyword evidence="1" id="KW-0680">Restriction system</keyword>
<evidence type="ECO:0000256" key="2">
    <source>
        <dbReference type="ARBA" id="ARBA00023125"/>
    </source>
</evidence>
<sequence length="491" mass="54956">MVKSNLAYKAQDTVVPEVVVNESPIKWCAVALSDVIARGKRLEASVFDVEAKQARSLIAKGKYTQSFIGGASGMASSYVCGRFKRIWVEKSDMPIYQPSSIVDIKPTPDGYISAKTKTNIGNLRVKENQILMTCSGTIGKVSFVSRTLANKIFSHDLLRIDCRKPDEAGYIYAFLKSKIGNKILLTNSYGAVITHIEPEHLATVPIPDAPTMLKKKIHDLIVRSYELRDESNDLIDQATALLIGELKLPDIDAFDVGLYKKAAPVDTFSVRLSEMSGRLDASYHVPIVDAIIEHLKRYAEEVTTVGDPRISREVILPGRFKRVYVDEGYGRVLIGGKQLSELDPSSKKYLSTAKHDKMLKKLEVHEGTTLITRSGTIGKITIVPKHWEHYIPSDHIIRVIPANKDIAGYLNIFLASDYGKVLITRFTYGSVVDEIDDNHVRQIAIPLLKNHTVQKKINDLALEANEKRYQAYLLEQEALQIMDRDVIYAKK</sequence>
<gene>
    <name evidence="3" type="ORF">ERS852411_02915</name>
</gene>
<dbReference type="InterPro" id="IPR044946">
    <property type="entry name" value="Restrct_endonuc_typeI_TRD_sf"/>
</dbReference>
<proteinExistence type="predicted"/>
<dbReference type="AlphaFoldDB" id="A0A174LZL8"/>
<evidence type="ECO:0000313" key="3">
    <source>
        <dbReference type="EMBL" id="CUP26949.1"/>
    </source>
</evidence>
<dbReference type="SUPFAM" id="SSF116734">
    <property type="entry name" value="DNA methylase specificity domain"/>
    <property type="match status" value="2"/>
</dbReference>
<dbReference type="RefSeq" id="WP_021629676.1">
    <property type="nucleotide sequence ID" value="NZ_JADNAN010000265.1"/>
</dbReference>
<protein>
    <submittedName>
        <fullName evidence="3">EcoKI restriction-modification system protein HsdS</fullName>
    </submittedName>
</protein>
<dbReference type="Gene3D" id="3.90.220.20">
    <property type="entry name" value="DNA methylase specificity domains"/>
    <property type="match status" value="2"/>
</dbReference>
<dbReference type="PANTHER" id="PTHR30408:SF12">
    <property type="entry name" value="TYPE I RESTRICTION ENZYME MJAVIII SPECIFICITY SUBUNIT"/>
    <property type="match status" value="1"/>
</dbReference>
<reference evidence="3 4" key="1">
    <citation type="submission" date="2015-09" db="EMBL/GenBank/DDBJ databases">
        <authorList>
            <consortium name="Pathogen Informatics"/>
        </authorList>
    </citation>
    <scope>NUCLEOTIDE SEQUENCE [LARGE SCALE GENOMIC DNA]</scope>
    <source>
        <strain evidence="3 4">2789STDY5608854</strain>
    </source>
</reference>
<dbReference type="Proteomes" id="UP000095746">
    <property type="component" value="Unassembled WGS sequence"/>
</dbReference>
<dbReference type="EMBL" id="CYZT01000301">
    <property type="protein sequence ID" value="CUP26949.1"/>
    <property type="molecule type" value="Genomic_DNA"/>
</dbReference>
<accession>A0A174LZL8</accession>
<dbReference type="InterPro" id="IPR052021">
    <property type="entry name" value="Type-I_RS_S_subunit"/>
</dbReference>
<dbReference type="PANTHER" id="PTHR30408">
    <property type="entry name" value="TYPE-1 RESTRICTION ENZYME ECOKI SPECIFICITY PROTEIN"/>
    <property type="match status" value="1"/>
</dbReference>
<dbReference type="GO" id="GO:0009307">
    <property type="term" value="P:DNA restriction-modification system"/>
    <property type="evidence" value="ECO:0007669"/>
    <property type="project" value="UniProtKB-KW"/>
</dbReference>
<dbReference type="GO" id="GO:0003677">
    <property type="term" value="F:DNA binding"/>
    <property type="evidence" value="ECO:0007669"/>
    <property type="project" value="UniProtKB-KW"/>
</dbReference>
<evidence type="ECO:0000256" key="1">
    <source>
        <dbReference type="ARBA" id="ARBA00022747"/>
    </source>
</evidence>
<keyword evidence="2" id="KW-0238">DNA-binding</keyword>